<gene>
    <name evidence="2" type="ORF">LCPAC304_01340</name>
</gene>
<reference evidence="2" key="1">
    <citation type="journal article" date="2019" name="MBio">
        <title>Virus Genomes from Deep Sea Sediments Expand the Ocean Megavirome and Support Independent Origins of Viral Gigantism.</title>
        <authorList>
            <person name="Backstrom D."/>
            <person name="Yutin N."/>
            <person name="Jorgensen S.L."/>
            <person name="Dharamshi J."/>
            <person name="Homa F."/>
            <person name="Zaremba-Niedwiedzka K."/>
            <person name="Spang A."/>
            <person name="Wolf Y.I."/>
            <person name="Koonin E.V."/>
            <person name="Ettema T.J."/>
        </authorList>
    </citation>
    <scope>NUCLEOTIDE SEQUENCE</scope>
</reference>
<feature type="transmembrane region" description="Helical" evidence="1">
    <location>
        <begin position="15"/>
        <end position="37"/>
    </location>
</feature>
<sequence>MEGSACGSGTYSSQYGIWILGLLILIVILLVAIVWSLENVAQDLKKKVLIPIQQSMANIESNFASTESRVREMGNRLQTWEQLMRNTVDLETVEKGKLALDNLAYKLMR</sequence>
<name>A0A481Z855_9VIRU</name>
<proteinExistence type="predicted"/>
<evidence type="ECO:0008006" key="3">
    <source>
        <dbReference type="Google" id="ProtNLM"/>
    </source>
</evidence>
<keyword evidence="1" id="KW-0472">Membrane</keyword>
<dbReference type="EMBL" id="MK500565">
    <property type="protein sequence ID" value="QBK91796.1"/>
    <property type="molecule type" value="Genomic_DNA"/>
</dbReference>
<keyword evidence="1" id="KW-1133">Transmembrane helix</keyword>
<accession>A0A481Z855</accession>
<evidence type="ECO:0000256" key="1">
    <source>
        <dbReference type="SAM" id="Phobius"/>
    </source>
</evidence>
<keyword evidence="1" id="KW-0812">Transmembrane</keyword>
<protein>
    <recommendedName>
        <fullName evidence="3">Transmembrane protein</fullName>
    </recommendedName>
</protein>
<organism evidence="2">
    <name type="scientific">Pithovirus LCPAC304</name>
    <dbReference type="NCBI Taxonomy" id="2506594"/>
    <lineage>
        <taxon>Viruses</taxon>
        <taxon>Pithoviruses</taxon>
    </lineage>
</organism>
<evidence type="ECO:0000313" key="2">
    <source>
        <dbReference type="EMBL" id="QBK91796.1"/>
    </source>
</evidence>